<sequence length="191" mass="19358">MVVTAIVGLTLPHTRQTGGPPTLDLAGHPVQVDGPAPAPSASATPSGVGRFAAPSVGLDVPLGALSVVDDVVEPPGFTSAYWVRNLGVAPTDAAHGTVFVAMHSLRGGGVGPGNALIDVAAGRPRIAAGAAITVDDVRYRVTRTETVGKGDIHADAEVWANTPGRLVVITCLQRPDGERSVSNVVVEAVRA</sequence>
<feature type="region of interest" description="Disordered" evidence="1">
    <location>
        <begin position="13"/>
        <end position="46"/>
    </location>
</feature>
<evidence type="ECO:0000313" key="3">
    <source>
        <dbReference type="Proteomes" id="UP001501742"/>
    </source>
</evidence>
<keyword evidence="3" id="KW-1185">Reference proteome</keyword>
<organism evidence="2 3">
    <name type="scientific">Curtobacterium herbarum</name>
    <dbReference type="NCBI Taxonomy" id="150122"/>
    <lineage>
        <taxon>Bacteria</taxon>
        <taxon>Bacillati</taxon>
        <taxon>Actinomycetota</taxon>
        <taxon>Actinomycetes</taxon>
        <taxon>Micrococcales</taxon>
        <taxon>Microbacteriaceae</taxon>
        <taxon>Curtobacterium</taxon>
    </lineage>
</organism>
<dbReference type="Proteomes" id="UP001501742">
    <property type="component" value="Unassembled WGS sequence"/>
</dbReference>
<proteinExistence type="predicted"/>
<dbReference type="InterPro" id="IPR042001">
    <property type="entry name" value="Sortase_F"/>
</dbReference>
<comment type="caution">
    <text evidence="2">The sequence shown here is derived from an EMBL/GenBank/DDBJ whole genome shotgun (WGS) entry which is preliminary data.</text>
</comment>
<dbReference type="CDD" id="cd05829">
    <property type="entry name" value="Sortase_F"/>
    <property type="match status" value="1"/>
</dbReference>
<evidence type="ECO:0000256" key="1">
    <source>
        <dbReference type="SAM" id="MobiDB-lite"/>
    </source>
</evidence>
<protein>
    <recommendedName>
        <fullName evidence="4">Class F sortase</fullName>
    </recommendedName>
</protein>
<evidence type="ECO:0008006" key="4">
    <source>
        <dbReference type="Google" id="ProtNLM"/>
    </source>
</evidence>
<dbReference type="EMBL" id="BAAAJX010000005">
    <property type="protein sequence ID" value="GAA1493114.1"/>
    <property type="molecule type" value="Genomic_DNA"/>
</dbReference>
<name>A0ABP4K2Q7_9MICO</name>
<reference evidence="3" key="1">
    <citation type="journal article" date="2019" name="Int. J. Syst. Evol. Microbiol.">
        <title>The Global Catalogue of Microorganisms (GCM) 10K type strain sequencing project: providing services to taxonomists for standard genome sequencing and annotation.</title>
        <authorList>
            <consortium name="The Broad Institute Genomics Platform"/>
            <consortium name="The Broad Institute Genome Sequencing Center for Infectious Disease"/>
            <person name="Wu L."/>
            <person name="Ma J."/>
        </authorList>
    </citation>
    <scope>NUCLEOTIDE SEQUENCE [LARGE SCALE GENOMIC DNA]</scope>
    <source>
        <strain evidence="3">JCM 12140</strain>
    </source>
</reference>
<gene>
    <name evidence="2" type="ORF">GCM10009627_14600</name>
</gene>
<accession>A0ABP4K2Q7</accession>
<evidence type="ECO:0000313" key="2">
    <source>
        <dbReference type="EMBL" id="GAA1493114.1"/>
    </source>
</evidence>